<comment type="caution">
    <text evidence="1">The sequence shown here is derived from an EMBL/GenBank/DDBJ whole genome shotgun (WGS) entry which is preliminary data.</text>
</comment>
<gene>
    <name evidence="1" type="ORF">E2C01_026147</name>
</gene>
<accession>A0A5B7EHL1</accession>
<name>A0A5B7EHL1_PORTR</name>
<dbReference type="EMBL" id="VSRR010002702">
    <property type="protein sequence ID" value="MPC32817.1"/>
    <property type="molecule type" value="Genomic_DNA"/>
</dbReference>
<proteinExistence type="predicted"/>
<keyword evidence="2" id="KW-1185">Reference proteome</keyword>
<evidence type="ECO:0000313" key="2">
    <source>
        <dbReference type="Proteomes" id="UP000324222"/>
    </source>
</evidence>
<protein>
    <submittedName>
        <fullName evidence="1">Uncharacterized protein</fullName>
    </submittedName>
</protein>
<sequence length="71" mass="7898">MKTVSSAVSFGLDEQGRELNDQYLPARYITTRPCAPPPSTLDLAPSQHAATHTTMRNNLAHTAVRYTTRRL</sequence>
<dbReference type="Proteomes" id="UP000324222">
    <property type="component" value="Unassembled WGS sequence"/>
</dbReference>
<dbReference type="AlphaFoldDB" id="A0A5B7EHL1"/>
<organism evidence="1 2">
    <name type="scientific">Portunus trituberculatus</name>
    <name type="common">Swimming crab</name>
    <name type="synonym">Neptunus trituberculatus</name>
    <dbReference type="NCBI Taxonomy" id="210409"/>
    <lineage>
        <taxon>Eukaryota</taxon>
        <taxon>Metazoa</taxon>
        <taxon>Ecdysozoa</taxon>
        <taxon>Arthropoda</taxon>
        <taxon>Crustacea</taxon>
        <taxon>Multicrustacea</taxon>
        <taxon>Malacostraca</taxon>
        <taxon>Eumalacostraca</taxon>
        <taxon>Eucarida</taxon>
        <taxon>Decapoda</taxon>
        <taxon>Pleocyemata</taxon>
        <taxon>Brachyura</taxon>
        <taxon>Eubrachyura</taxon>
        <taxon>Portunoidea</taxon>
        <taxon>Portunidae</taxon>
        <taxon>Portuninae</taxon>
        <taxon>Portunus</taxon>
    </lineage>
</organism>
<evidence type="ECO:0000313" key="1">
    <source>
        <dbReference type="EMBL" id="MPC32817.1"/>
    </source>
</evidence>
<reference evidence="1 2" key="1">
    <citation type="submission" date="2019-05" db="EMBL/GenBank/DDBJ databases">
        <title>Another draft genome of Portunus trituberculatus and its Hox gene families provides insights of decapod evolution.</title>
        <authorList>
            <person name="Jeong J.-H."/>
            <person name="Song I."/>
            <person name="Kim S."/>
            <person name="Choi T."/>
            <person name="Kim D."/>
            <person name="Ryu S."/>
            <person name="Kim W."/>
        </authorList>
    </citation>
    <scope>NUCLEOTIDE SEQUENCE [LARGE SCALE GENOMIC DNA]</scope>
    <source>
        <tissue evidence="1">Muscle</tissue>
    </source>
</reference>